<reference evidence="2 3" key="1">
    <citation type="submission" date="2020-08" db="EMBL/GenBank/DDBJ databases">
        <title>Genomic Encyclopedia of Type Strains, Phase III (KMG-III): the genomes of soil and plant-associated and newly described type strains.</title>
        <authorList>
            <person name="Whitman W."/>
        </authorList>
    </citation>
    <scope>NUCLEOTIDE SEQUENCE [LARGE SCALE GENOMIC DNA]</scope>
    <source>
        <strain evidence="2 3">CECT 3266</strain>
    </source>
</reference>
<gene>
    <name evidence="2" type="ORF">FHS39_000869</name>
</gene>
<accession>A0A7W7LKS4</accession>
<evidence type="ECO:0000256" key="1">
    <source>
        <dbReference type="SAM" id="MobiDB-lite"/>
    </source>
</evidence>
<feature type="compositionally biased region" description="Low complexity" evidence="1">
    <location>
        <begin position="70"/>
        <end position="90"/>
    </location>
</feature>
<keyword evidence="3" id="KW-1185">Reference proteome</keyword>
<proteinExistence type="predicted"/>
<dbReference type="Gene3D" id="3.40.50.720">
    <property type="entry name" value="NAD(P)-binding Rossmann-like Domain"/>
    <property type="match status" value="1"/>
</dbReference>
<sequence length="101" mass="10695">MRELSFVTQEQATVVNPQAVGGGDHTMFVAGDHADAKKQATELLKEYGWTDILDVGPWCAPVAWRCTPTCTPPSASASSSAATSASKSCAEPFPVVERRSP</sequence>
<feature type="region of interest" description="Disordered" evidence="1">
    <location>
        <begin position="70"/>
        <end position="101"/>
    </location>
</feature>
<comment type="caution">
    <text evidence="2">The sequence shown here is derived from an EMBL/GenBank/DDBJ whole genome shotgun (WGS) entry which is preliminary data.</text>
</comment>
<evidence type="ECO:0000313" key="2">
    <source>
        <dbReference type="EMBL" id="MBB4891869.1"/>
    </source>
</evidence>
<protein>
    <submittedName>
        <fullName evidence="2">Uncharacterized protein</fullName>
    </submittedName>
</protein>
<dbReference type="RefSeq" id="WP_246469804.1">
    <property type="nucleotide sequence ID" value="NZ_JACHJH010000001.1"/>
</dbReference>
<organism evidence="2 3">
    <name type="scientific">Streptomyces olivoverticillatus</name>
    <dbReference type="NCBI Taxonomy" id="66427"/>
    <lineage>
        <taxon>Bacteria</taxon>
        <taxon>Bacillati</taxon>
        <taxon>Actinomycetota</taxon>
        <taxon>Actinomycetes</taxon>
        <taxon>Kitasatosporales</taxon>
        <taxon>Streptomycetaceae</taxon>
        <taxon>Streptomyces</taxon>
    </lineage>
</organism>
<dbReference type="Proteomes" id="UP000556084">
    <property type="component" value="Unassembled WGS sequence"/>
</dbReference>
<dbReference type="AlphaFoldDB" id="A0A7W7LKS4"/>
<evidence type="ECO:0000313" key="3">
    <source>
        <dbReference type="Proteomes" id="UP000556084"/>
    </source>
</evidence>
<name>A0A7W7LKS4_9ACTN</name>
<dbReference type="EMBL" id="JACHJH010000001">
    <property type="protein sequence ID" value="MBB4891869.1"/>
    <property type="molecule type" value="Genomic_DNA"/>
</dbReference>